<dbReference type="AlphaFoldDB" id="A0A9X3TXM9"/>
<dbReference type="PANTHER" id="PTHR43976:SF16">
    <property type="entry name" value="SHORT-CHAIN DEHYDROGENASE_REDUCTASE FAMILY PROTEIN"/>
    <property type="match status" value="1"/>
</dbReference>
<dbReference type="SMART" id="SM00822">
    <property type="entry name" value="PKS_KR"/>
    <property type="match status" value="1"/>
</dbReference>
<reference evidence="5" key="1">
    <citation type="submission" date="2022-08" db="EMBL/GenBank/DDBJ databases">
        <authorList>
            <person name="Vandamme P."/>
            <person name="Hettiarachchi A."/>
            <person name="Peeters C."/>
            <person name="Cnockaert M."/>
            <person name="Carlier A."/>
        </authorList>
    </citation>
    <scope>NUCLEOTIDE SEQUENCE</scope>
    <source>
        <strain evidence="5">LMG 31809</strain>
    </source>
</reference>
<dbReference type="InterPro" id="IPR036291">
    <property type="entry name" value="NAD(P)-bd_dom_sf"/>
</dbReference>
<feature type="domain" description="Ketoreductase" evidence="4">
    <location>
        <begin position="2"/>
        <end position="186"/>
    </location>
</feature>
<dbReference type="PANTHER" id="PTHR43976">
    <property type="entry name" value="SHORT CHAIN DEHYDROGENASE"/>
    <property type="match status" value="1"/>
</dbReference>
<dbReference type="InterPro" id="IPR057326">
    <property type="entry name" value="KR_dom"/>
</dbReference>
<dbReference type="SUPFAM" id="SSF51735">
    <property type="entry name" value="NAD(P)-binding Rossmann-fold domains"/>
    <property type="match status" value="1"/>
</dbReference>
<accession>A0A9X3TXM9</accession>
<proteinExistence type="inferred from homology"/>
<evidence type="ECO:0000313" key="5">
    <source>
        <dbReference type="EMBL" id="MDA5193866.1"/>
    </source>
</evidence>
<dbReference type="Gene3D" id="3.40.50.720">
    <property type="entry name" value="NAD(P)-binding Rossmann-like Domain"/>
    <property type="match status" value="1"/>
</dbReference>
<comment type="caution">
    <text evidence="5">The sequence shown here is derived from an EMBL/GenBank/DDBJ whole genome shotgun (WGS) entry which is preliminary data.</text>
</comment>
<organism evidence="5 6">
    <name type="scientific">Govanella unica</name>
    <dbReference type="NCBI Taxonomy" id="2975056"/>
    <lineage>
        <taxon>Bacteria</taxon>
        <taxon>Pseudomonadati</taxon>
        <taxon>Pseudomonadota</taxon>
        <taxon>Alphaproteobacteria</taxon>
        <taxon>Emcibacterales</taxon>
        <taxon>Govanellaceae</taxon>
        <taxon>Govanella</taxon>
    </lineage>
</organism>
<keyword evidence="6" id="KW-1185">Reference proteome</keyword>
<protein>
    <submittedName>
        <fullName evidence="5">SDR family oxidoreductase</fullName>
    </submittedName>
</protein>
<dbReference type="EMBL" id="JANWOI010000002">
    <property type="protein sequence ID" value="MDA5193866.1"/>
    <property type="molecule type" value="Genomic_DNA"/>
</dbReference>
<comment type="similarity">
    <text evidence="1 3">Belongs to the short-chain dehydrogenases/reductases (SDR) family.</text>
</comment>
<evidence type="ECO:0000256" key="1">
    <source>
        <dbReference type="ARBA" id="ARBA00006484"/>
    </source>
</evidence>
<sequence length="288" mass="31241">MRTILISGCSSGFGALCALEFAAAGDRVVATMRNLDRSGELQEQARNKNVTLHMRALDVSNPASIESCVSSVIEEFGQIDVLINNAGIHLLAAVEDMADADFRRLFETNFFGAINLARAVLPSMRERGRGHIITLSSIGSRIGRATDGIYCASKAAVETAFEAMRYEVARFGVNVSVVCPGAFKTNITQNVKMPENYTTSPYADLVQFRAGKVHESCANGGDPLEVAQLIMTISKNSKPDFRYLAGQQALHMDRELTPLNDADRTEMITRLAGIGWWVSGSDLTAGNE</sequence>
<dbReference type="PRINTS" id="PR00081">
    <property type="entry name" value="GDHRDH"/>
</dbReference>
<keyword evidence="2" id="KW-0560">Oxidoreductase</keyword>
<dbReference type="CDD" id="cd05374">
    <property type="entry name" value="17beta-HSD-like_SDR_c"/>
    <property type="match status" value="1"/>
</dbReference>
<evidence type="ECO:0000256" key="3">
    <source>
        <dbReference type="RuleBase" id="RU000363"/>
    </source>
</evidence>
<evidence type="ECO:0000313" key="6">
    <source>
        <dbReference type="Proteomes" id="UP001141619"/>
    </source>
</evidence>
<name>A0A9X3TXM9_9PROT</name>
<dbReference type="RefSeq" id="WP_274943559.1">
    <property type="nucleotide sequence ID" value="NZ_JANWOI010000002.1"/>
</dbReference>
<gene>
    <name evidence="5" type="ORF">NYP16_07870</name>
</gene>
<dbReference type="Pfam" id="PF00106">
    <property type="entry name" value="adh_short"/>
    <property type="match status" value="1"/>
</dbReference>
<dbReference type="InterPro" id="IPR051911">
    <property type="entry name" value="SDR_oxidoreductase"/>
</dbReference>
<dbReference type="Proteomes" id="UP001141619">
    <property type="component" value="Unassembled WGS sequence"/>
</dbReference>
<reference evidence="5" key="2">
    <citation type="journal article" date="2023" name="Syst. Appl. Microbiol.">
        <title>Govania unica gen. nov., sp. nov., a rare biosphere bacterium that represents a novel family in the class Alphaproteobacteria.</title>
        <authorList>
            <person name="Vandamme P."/>
            <person name="Peeters C."/>
            <person name="Hettiarachchi A."/>
            <person name="Cnockaert M."/>
            <person name="Carlier A."/>
        </authorList>
    </citation>
    <scope>NUCLEOTIDE SEQUENCE</scope>
    <source>
        <strain evidence="5">LMG 31809</strain>
    </source>
</reference>
<evidence type="ECO:0000259" key="4">
    <source>
        <dbReference type="SMART" id="SM00822"/>
    </source>
</evidence>
<dbReference type="InterPro" id="IPR002347">
    <property type="entry name" value="SDR_fam"/>
</dbReference>
<dbReference type="GO" id="GO:0016491">
    <property type="term" value="F:oxidoreductase activity"/>
    <property type="evidence" value="ECO:0007669"/>
    <property type="project" value="UniProtKB-KW"/>
</dbReference>
<dbReference type="PRINTS" id="PR00080">
    <property type="entry name" value="SDRFAMILY"/>
</dbReference>
<evidence type="ECO:0000256" key="2">
    <source>
        <dbReference type="ARBA" id="ARBA00023002"/>
    </source>
</evidence>